<dbReference type="AlphaFoldDB" id="A0A7S3J8J5"/>
<feature type="compositionally biased region" description="Acidic residues" evidence="1">
    <location>
        <begin position="107"/>
        <end position="124"/>
    </location>
</feature>
<protein>
    <submittedName>
        <fullName evidence="2">Uncharacterized protein</fullName>
    </submittedName>
</protein>
<accession>A0A7S3J8J5</accession>
<organism evidence="2">
    <name type="scientific">Euplotes harpa</name>
    <dbReference type="NCBI Taxonomy" id="151035"/>
    <lineage>
        <taxon>Eukaryota</taxon>
        <taxon>Sar</taxon>
        <taxon>Alveolata</taxon>
        <taxon>Ciliophora</taxon>
        <taxon>Intramacronucleata</taxon>
        <taxon>Spirotrichea</taxon>
        <taxon>Hypotrichia</taxon>
        <taxon>Euplotida</taxon>
        <taxon>Euplotidae</taxon>
        <taxon>Euplotes</taxon>
    </lineage>
</organism>
<feature type="region of interest" description="Disordered" evidence="1">
    <location>
        <begin position="94"/>
        <end position="124"/>
    </location>
</feature>
<evidence type="ECO:0000313" key="2">
    <source>
        <dbReference type="EMBL" id="CAE0348607.1"/>
    </source>
</evidence>
<sequence>MENSLPAGSMHEVLVVGNPKYMETCYTVGLLKDKNIPYKLYNPSVEPNSEEYVKSLHQQFGMTYSEFVVLSGKFLTSYSTLERKERKKQLIEYLTSADPQNSGDNEAVGEGEQDCYEEEGEGGE</sequence>
<gene>
    <name evidence="2" type="ORF">EHAR0213_LOCUS7518</name>
</gene>
<evidence type="ECO:0000256" key="1">
    <source>
        <dbReference type="SAM" id="MobiDB-lite"/>
    </source>
</evidence>
<reference evidence="2" key="1">
    <citation type="submission" date="2021-01" db="EMBL/GenBank/DDBJ databases">
        <authorList>
            <person name="Corre E."/>
            <person name="Pelletier E."/>
            <person name="Niang G."/>
            <person name="Scheremetjew M."/>
            <person name="Finn R."/>
            <person name="Kale V."/>
            <person name="Holt S."/>
            <person name="Cochrane G."/>
            <person name="Meng A."/>
            <person name="Brown T."/>
            <person name="Cohen L."/>
        </authorList>
    </citation>
    <scope>NUCLEOTIDE SEQUENCE</scope>
    <source>
        <strain evidence="2">FSP1.4</strain>
    </source>
</reference>
<dbReference type="InterPro" id="IPR036249">
    <property type="entry name" value="Thioredoxin-like_sf"/>
</dbReference>
<dbReference type="SUPFAM" id="SSF52833">
    <property type="entry name" value="Thioredoxin-like"/>
    <property type="match status" value="1"/>
</dbReference>
<name>A0A7S3J8J5_9SPIT</name>
<proteinExistence type="predicted"/>
<dbReference type="EMBL" id="HBII01017700">
    <property type="protein sequence ID" value="CAE0348607.1"/>
    <property type="molecule type" value="Transcribed_RNA"/>
</dbReference>